<dbReference type="PROSITE" id="PS51257">
    <property type="entry name" value="PROKAR_LIPOPROTEIN"/>
    <property type="match status" value="1"/>
</dbReference>
<sequence>MSITKLSDAVVRWLVPQTTAAACIPPEPCDNCVPGFVCDANRRRYEALISHKVNNCNGQCTIGKTTVCSVGKFVGACL</sequence>
<dbReference type="EMBL" id="BAAANY010000020">
    <property type="protein sequence ID" value="GAA1693392.1"/>
    <property type="molecule type" value="Genomic_DNA"/>
</dbReference>
<name>A0ABN2HTN8_9ACTN</name>
<comment type="caution">
    <text evidence="1">The sequence shown here is derived from an EMBL/GenBank/DDBJ whole genome shotgun (WGS) entry which is preliminary data.</text>
</comment>
<evidence type="ECO:0000313" key="1">
    <source>
        <dbReference type="EMBL" id="GAA1693392.1"/>
    </source>
</evidence>
<organism evidence="1 2">
    <name type="scientific">Fodinicola feengrottensis</name>
    <dbReference type="NCBI Taxonomy" id="435914"/>
    <lineage>
        <taxon>Bacteria</taxon>
        <taxon>Bacillati</taxon>
        <taxon>Actinomycetota</taxon>
        <taxon>Actinomycetes</taxon>
        <taxon>Mycobacteriales</taxon>
        <taxon>Fodinicola</taxon>
    </lineage>
</organism>
<keyword evidence="2" id="KW-1185">Reference proteome</keyword>
<gene>
    <name evidence="1" type="ORF">GCM10009765_48340</name>
</gene>
<proteinExistence type="predicted"/>
<dbReference type="RefSeq" id="WP_163569603.1">
    <property type="nucleotide sequence ID" value="NZ_BAAANY010000020.1"/>
</dbReference>
<protein>
    <submittedName>
        <fullName evidence="1">Uncharacterized protein</fullName>
    </submittedName>
</protein>
<reference evidence="1 2" key="1">
    <citation type="journal article" date="2019" name="Int. J. Syst. Evol. Microbiol.">
        <title>The Global Catalogue of Microorganisms (GCM) 10K type strain sequencing project: providing services to taxonomists for standard genome sequencing and annotation.</title>
        <authorList>
            <consortium name="The Broad Institute Genomics Platform"/>
            <consortium name="The Broad Institute Genome Sequencing Center for Infectious Disease"/>
            <person name="Wu L."/>
            <person name="Ma J."/>
        </authorList>
    </citation>
    <scope>NUCLEOTIDE SEQUENCE [LARGE SCALE GENOMIC DNA]</scope>
    <source>
        <strain evidence="1 2">JCM 14718</strain>
    </source>
</reference>
<evidence type="ECO:0000313" key="2">
    <source>
        <dbReference type="Proteomes" id="UP001500618"/>
    </source>
</evidence>
<accession>A0ABN2HTN8</accession>
<dbReference type="Proteomes" id="UP001500618">
    <property type="component" value="Unassembled WGS sequence"/>
</dbReference>